<comment type="caution">
    <text evidence="2">The sequence shown here is derived from an EMBL/GenBank/DDBJ whole genome shotgun (WGS) entry which is preliminary data.</text>
</comment>
<accession>A0A388K5S9</accession>
<dbReference type="Gene3D" id="3.30.300.130">
    <property type="entry name" value="Fe-S cluster assembly (FSCA)"/>
    <property type="match status" value="1"/>
</dbReference>
<gene>
    <name evidence="2" type="ORF">CBR_g50773</name>
</gene>
<dbReference type="PANTHER" id="PTHR36018">
    <property type="entry name" value="OS09G0481800 PROTEIN"/>
    <property type="match status" value="1"/>
</dbReference>
<organism evidence="2 3">
    <name type="scientific">Chara braunii</name>
    <name type="common">Braun's stonewort</name>
    <dbReference type="NCBI Taxonomy" id="69332"/>
    <lineage>
        <taxon>Eukaryota</taxon>
        <taxon>Viridiplantae</taxon>
        <taxon>Streptophyta</taxon>
        <taxon>Charophyceae</taxon>
        <taxon>Charales</taxon>
        <taxon>Characeae</taxon>
        <taxon>Chara</taxon>
    </lineage>
</organism>
<evidence type="ECO:0000313" key="3">
    <source>
        <dbReference type="Proteomes" id="UP000265515"/>
    </source>
</evidence>
<feature type="region of interest" description="Disordered" evidence="1">
    <location>
        <begin position="86"/>
        <end position="107"/>
    </location>
</feature>
<evidence type="ECO:0008006" key="4">
    <source>
        <dbReference type="Google" id="ProtNLM"/>
    </source>
</evidence>
<dbReference type="EMBL" id="BFEA01000061">
    <property type="protein sequence ID" value="GBG65412.1"/>
    <property type="molecule type" value="Genomic_DNA"/>
</dbReference>
<feature type="region of interest" description="Disordered" evidence="1">
    <location>
        <begin position="179"/>
        <end position="202"/>
    </location>
</feature>
<proteinExistence type="predicted"/>
<reference evidence="2 3" key="1">
    <citation type="journal article" date="2018" name="Cell">
        <title>The Chara Genome: Secondary Complexity and Implications for Plant Terrestrialization.</title>
        <authorList>
            <person name="Nishiyama T."/>
            <person name="Sakayama H."/>
            <person name="Vries J.D."/>
            <person name="Buschmann H."/>
            <person name="Saint-Marcoux D."/>
            <person name="Ullrich K.K."/>
            <person name="Haas F.B."/>
            <person name="Vanderstraeten L."/>
            <person name="Becker D."/>
            <person name="Lang D."/>
            <person name="Vosolsobe S."/>
            <person name="Rombauts S."/>
            <person name="Wilhelmsson P.K.I."/>
            <person name="Janitza P."/>
            <person name="Kern R."/>
            <person name="Heyl A."/>
            <person name="Rumpler F."/>
            <person name="Villalobos L.I.A.C."/>
            <person name="Clay J.M."/>
            <person name="Skokan R."/>
            <person name="Toyoda A."/>
            <person name="Suzuki Y."/>
            <person name="Kagoshima H."/>
            <person name="Schijlen E."/>
            <person name="Tajeshwar N."/>
            <person name="Catarino B."/>
            <person name="Hetherington A.J."/>
            <person name="Saltykova A."/>
            <person name="Bonnot C."/>
            <person name="Breuninger H."/>
            <person name="Symeonidi A."/>
            <person name="Radhakrishnan G.V."/>
            <person name="Van Nieuwerburgh F."/>
            <person name="Deforce D."/>
            <person name="Chang C."/>
            <person name="Karol K.G."/>
            <person name="Hedrich R."/>
            <person name="Ulvskov P."/>
            <person name="Glockner G."/>
            <person name="Delwiche C.F."/>
            <person name="Petrasek J."/>
            <person name="Van de Peer Y."/>
            <person name="Friml J."/>
            <person name="Beilby M."/>
            <person name="Dolan L."/>
            <person name="Kohara Y."/>
            <person name="Sugano S."/>
            <person name="Fujiyama A."/>
            <person name="Delaux P.-M."/>
            <person name="Quint M."/>
            <person name="TheiBen G."/>
            <person name="Hagemann M."/>
            <person name="Harholt J."/>
            <person name="Dunand C."/>
            <person name="Zachgo S."/>
            <person name="Langdale J."/>
            <person name="Maumus F."/>
            <person name="Straeten D.V.D."/>
            <person name="Gould S.B."/>
            <person name="Rensing S.A."/>
        </authorList>
    </citation>
    <scope>NUCLEOTIDE SEQUENCE [LARGE SCALE GENOMIC DNA]</scope>
    <source>
        <strain evidence="2 3">S276</strain>
    </source>
</reference>
<dbReference type="PANTHER" id="PTHR36018:SF1">
    <property type="entry name" value="OS09G0481800 PROTEIN"/>
    <property type="match status" value="1"/>
</dbReference>
<evidence type="ECO:0000313" key="2">
    <source>
        <dbReference type="EMBL" id="GBG65412.1"/>
    </source>
</evidence>
<sequence length="298" mass="31882">MAAMAMVAAAGGVLSSCAATSRSHLVSNPIEQGGGGGGGRGPATCAKAAGDGVSRISGRRGARLEALAVDGCNNATCRFAIARDSARGEEVDGGGQDEKRETAEGEDMERGFIRLMACQSDRGRRGGLGGRHVANAWRPVVRFPAGQFSFPHPSSAPYPATATSANHLNRVIDRLLTSGMGRRRPRPNLSSRSQWEDDDGTTVQAEPLDLSEENIHSVLLEARTELLQIFDTSVGITGTAELADLDGPFVTIRLKGRFWHQRSVVLARLANYMKKRIPEILEVEIEDDGQLSDSPENF</sequence>
<dbReference type="Gramene" id="GBG65412">
    <property type="protein sequence ID" value="GBG65412"/>
    <property type="gene ID" value="CBR_g50773"/>
</dbReference>
<protein>
    <recommendedName>
        <fullName evidence="4">NIF system FeS cluster assembly NifU C-terminal domain-containing protein</fullName>
    </recommendedName>
</protein>
<dbReference type="AlphaFoldDB" id="A0A388K5S9"/>
<dbReference type="Proteomes" id="UP000265515">
    <property type="component" value="Unassembled WGS sequence"/>
</dbReference>
<evidence type="ECO:0000256" key="1">
    <source>
        <dbReference type="SAM" id="MobiDB-lite"/>
    </source>
</evidence>
<keyword evidence="3" id="KW-1185">Reference proteome</keyword>
<dbReference type="OrthoDB" id="446939at2759"/>
<name>A0A388K5S9_CHABU</name>
<dbReference type="InterPro" id="IPR034904">
    <property type="entry name" value="FSCA_dom_sf"/>
</dbReference>